<sequence length="188" mass="19630">MPDRAALQVLHRCSGLVLAAFVCVHLVNHALLAVDADSAFAFMDVFRRLYRQPLVETLLLAAVLAQIATGPMLARCRPARAGRAGMLAAASGYYLLFFLLVHVTAVLWGRLGLGLDTDIGFAAAGLRAWPAIAFFVPYYFLAVAAVCVHAGLGIGRLFAVPPRTVAMVSGAAGALAGTAIVGGMLALP</sequence>
<dbReference type="RefSeq" id="WP_130189622.1">
    <property type="nucleotide sequence ID" value="NZ_CP035913.1"/>
</dbReference>
<dbReference type="OrthoDB" id="6868340at2"/>
<keyword evidence="1" id="KW-1133">Transmembrane helix</keyword>
<accession>A0A4P6L592</accession>
<dbReference type="SUPFAM" id="SSF81343">
    <property type="entry name" value="Fumarate reductase respiratory complex transmembrane subunits"/>
    <property type="match status" value="1"/>
</dbReference>
<evidence type="ECO:0000313" key="2">
    <source>
        <dbReference type="EMBL" id="QBE66515.1"/>
    </source>
</evidence>
<dbReference type="InterPro" id="IPR034804">
    <property type="entry name" value="SQR/QFR_C/D"/>
</dbReference>
<feature type="transmembrane region" description="Helical" evidence="1">
    <location>
        <begin position="57"/>
        <end position="74"/>
    </location>
</feature>
<dbReference type="EMBL" id="CP035913">
    <property type="protein sequence ID" value="QBE66515.1"/>
    <property type="molecule type" value="Genomic_DNA"/>
</dbReference>
<feature type="transmembrane region" description="Helical" evidence="1">
    <location>
        <begin position="128"/>
        <end position="152"/>
    </location>
</feature>
<keyword evidence="3" id="KW-1185">Reference proteome</keyword>
<evidence type="ECO:0008006" key="4">
    <source>
        <dbReference type="Google" id="ProtNLM"/>
    </source>
</evidence>
<dbReference type="AlphaFoldDB" id="A0A4P6L592"/>
<name>A0A4P6L592_9BURK</name>
<evidence type="ECO:0000313" key="3">
    <source>
        <dbReference type="Proteomes" id="UP000290637"/>
    </source>
</evidence>
<proteinExistence type="predicted"/>
<dbReference type="GO" id="GO:0016020">
    <property type="term" value="C:membrane"/>
    <property type="evidence" value="ECO:0007669"/>
    <property type="project" value="InterPro"/>
</dbReference>
<dbReference type="KEGG" id="plue:EWM63_29035"/>
<feature type="transmembrane region" description="Helical" evidence="1">
    <location>
        <begin position="86"/>
        <end position="108"/>
    </location>
</feature>
<reference evidence="2 3" key="1">
    <citation type="submission" date="2019-02" db="EMBL/GenBank/DDBJ databases">
        <title>Draft Genome Sequences of Six Type Strains of the Genus Massilia.</title>
        <authorList>
            <person name="Miess H."/>
            <person name="Frediansyhah A."/>
            <person name="Gross H."/>
        </authorList>
    </citation>
    <scope>NUCLEOTIDE SEQUENCE [LARGE SCALE GENOMIC DNA]</scope>
    <source>
        <strain evidence="2 3">DSM 17473</strain>
    </source>
</reference>
<dbReference type="Gene3D" id="1.20.1300.10">
    <property type="entry name" value="Fumarate reductase/succinate dehydrogenase, transmembrane subunit"/>
    <property type="match status" value="1"/>
</dbReference>
<evidence type="ECO:0000256" key="1">
    <source>
        <dbReference type="SAM" id="Phobius"/>
    </source>
</evidence>
<dbReference type="Proteomes" id="UP000290637">
    <property type="component" value="Chromosome"/>
</dbReference>
<feature type="transmembrane region" description="Helical" evidence="1">
    <location>
        <begin position="164"/>
        <end position="187"/>
    </location>
</feature>
<keyword evidence="1" id="KW-0472">Membrane</keyword>
<organism evidence="2 3">
    <name type="scientific">Pseudoduganella lutea</name>
    <dbReference type="NCBI Taxonomy" id="321985"/>
    <lineage>
        <taxon>Bacteria</taxon>
        <taxon>Pseudomonadati</taxon>
        <taxon>Pseudomonadota</taxon>
        <taxon>Betaproteobacteria</taxon>
        <taxon>Burkholderiales</taxon>
        <taxon>Oxalobacteraceae</taxon>
        <taxon>Telluria group</taxon>
        <taxon>Pseudoduganella</taxon>
    </lineage>
</organism>
<keyword evidence="1" id="KW-0812">Transmembrane</keyword>
<gene>
    <name evidence="2" type="ORF">EWM63_29035</name>
</gene>
<protein>
    <recommendedName>
        <fullName evidence="4">Succinate dehydrogenase</fullName>
    </recommendedName>
</protein>